<dbReference type="InterPro" id="IPR035105">
    <property type="entry name" value="Deoxycytidylate_deaminase_dom"/>
</dbReference>
<evidence type="ECO:0000313" key="11">
    <source>
        <dbReference type="Proteomes" id="UP001162060"/>
    </source>
</evidence>
<dbReference type="GO" id="GO:0004132">
    <property type="term" value="F:dCMP deaminase activity"/>
    <property type="evidence" value="ECO:0007669"/>
    <property type="project" value="UniProtKB-EC"/>
</dbReference>
<organism evidence="10 11">
    <name type="scientific">Peronospora matthiolae</name>
    <dbReference type="NCBI Taxonomy" id="2874970"/>
    <lineage>
        <taxon>Eukaryota</taxon>
        <taxon>Sar</taxon>
        <taxon>Stramenopiles</taxon>
        <taxon>Oomycota</taxon>
        <taxon>Peronosporomycetes</taxon>
        <taxon>Peronosporales</taxon>
        <taxon>Peronosporaceae</taxon>
        <taxon>Peronospora</taxon>
    </lineage>
</organism>
<evidence type="ECO:0000256" key="5">
    <source>
        <dbReference type="ARBA" id="ARBA00022801"/>
    </source>
</evidence>
<dbReference type="Gene3D" id="3.40.140.10">
    <property type="entry name" value="Cytidine Deaminase, domain 2"/>
    <property type="match status" value="1"/>
</dbReference>
<dbReference type="InterPro" id="IPR016193">
    <property type="entry name" value="Cytidine_deaminase-like"/>
</dbReference>
<dbReference type="AlphaFoldDB" id="A0AAV1U184"/>
<dbReference type="PANTHER" id="PTHR11086:SF18">
    <property type="entry name" value="DEOXYCYTIDYLATE DEAMINASE"/>
    <property type="match status" value="1"/>
</dbReference>
<evidence type="ECO:0000256" key="7">
    <source>
        <dbReference type="ARBA" id="ARBA00038938"/>
    </source>
</evidence>
<dbReference type="GO" id="GO:0005737">
    <property type="term" value="C:cytoplasm"/>
    <property type="evidence" value="ECO:0007669"/>
    <property type="project" value="TreeGrafter"/>
</dbReference>
<evidence type="ECO:0000256" key="4">
    <source>
        <dbReference type="ARBA" id="ARBA00022727"/>
    </source>
</evidence>
<evidence type="ECO:0000256" key="2">
    <source>
        <dbReference type="ARBA" id="ARBA00006576"/>
    </source>
</evidence>
<keyword evidence="5" id="KW-0378">Hydrolase</keyword>
<reference evidence="10" key="1">
    <citation type="submission" date="2024-01" db="EMBL/GenBank/DDBJ databases">
        <authorList>
            <person name="Webb A."/>
        </authorList>
    </citation>
    <scope>NUCLEOTIDE SEQUENCE</scope>
    <source>
        <strain evidence="10">Pm1</strain>
    </source>
</reference>
<dbReference type="InterPro" id="IPR016192">
    <property type="entry name" value="APOBEC/CMP_deaminase_Zn-bd"/>
</dbReference>
<protein>
    <recommendedName>
        <fullName evidence="8">dCMP deaminase</fullName>
        <ecNumber evidence="7">3.5.4.12</ecNumber>
    </recommendedName>
    <alternativeName>
        <fullName evidence="8">dCMP deaminase</fullName>
    </alternativeName>
</protein>
<evidence type="ECO:0000313" key="10">
    <source>
        <dbReference type="EMBL" id="CAK7927217.1"/>
    </source>
</evidence>
<keyword evidence="6" id="KW-0862">Zinc</keyword>
<sequence length="309" mass="34403">MARAKLSGRQIMQLFYTEVDRSLSPSAAEKDPDLSTVFRCKCGKMRSQKLKHGYTNLVQHVLMKHSDWVTAALREAFPSPIPTLSSTIKSPRLKKLRLAKVEAETKVLCSGDGIPGNLTGSEKDEIAASQLTVKAQEPTAPLKVQKRSQYLSWDDYFMSVAFLSAMRSKDPSTQVGACIVNPERKIVGIGYNGFPNGCADDELPWARESETSSLLDTKYPYVCHAEMNAILNKNSTDVKGCTIYVALFPCNECAKLIIQSGIARVVYCSDKYKQDWKFVASRRLLDMAGVQCVQHQLQRSNVMIDFTSV</sequence>
<dbReference type="CDD" id="cd01286">
    <property type="entry name" value="deoxycytidylate_deaminase"/>
    <property type="match status" value="1"/>
</dbReference>
<feature type="domain" description="CMP/dCMP-type deaminase" evidence="9">
    <location>
        <begin position="152"/>
        <end position="292"/>
    </location>
</feature>
<dbReference type="GO" id="GO:0009165">
    <property type="term" value="P:nucleotide biosynthetic process"/>
    <property type="evidence" value="ECO:0007669"/>
    <property type="project" value="UniProtKB-KW"/>
</dbReference>
<dbReference type="Proteomes" id="UP001162060">
    <property type="component" value="Unassembled WGS sequence"/>
</dbReference>
<keyword evidence="4" id="KW-0545">Nucleotide biosynthesis</keyword>
<keyword evidence="3" id="KW-0479">Metal-binding</keyword>
<dbReference type="FunFam" id="3.40.140.10:FF:000021">
    <property type="entry name" value="Deoxycytidylate deaminase"/>
    <property type="match status" value="1"/>
</dbReference>
<evidence type="ECO:0000256" key="6">
    <source>
        <dbReference type="ARBA" id="ARBA00022833"/>
    </source>
</evidence>
<accession>A0AAV1U184</accession>
<evidence type="ECO:0000256" key="8">
    <source>
        <dbReference type="ARBA" id="ARBA00041763"/>
    </source>
</evidence>
<dbReference type="InterPro" id="IPR002125">
    <property type="entry name" value="CMP_dCMP_dom"/>
</dbReference>
<comment type="similarity">
    <text evidence="2">Belongs to the cytidine and deoxycytidylate deaminase family.</text>
</comment>
<dbReference type="Pfam" id="PF00383">
    <property type="entry name" value="dCMP_cyt_deam_1"/>
    <property type="match status" value="1"/>
</dbReference>
<dbReference type="EC" id="3.5.4.12" evidence="7"/>
<dbReference type="PANTHER" id="PTHR11086">
    <property type="entry name" value="DEOXYCYTIDYLATE DEAMINASE-RELATED"/>
    <property type="match status" value="1"/>
</dbReference>
<comment type="caution">
    <text evidence="10">The sequence shown here is derived from an EMBL/GenBank/DDBJ whole genome shotgun (WGS) entry which is preliminary data.</text>
</comment>
<name>A0AAV1U184_9STRA</name>
<evidence type="ECO:0000259" key="9">
    <source>
        <dbReference type="PROSITE" id="PS51747"/>
    </source>
</evidence>
<dbReference type="GO" id="GO:0008270">
    <property type="term" value="F:zinc ion binding"/>
    <property type="evidence" value="ECO:0007669"/>
    <property type="project" value="InterPro"/>
</dbReference>
<comment type="cofactor">
    <cofactor evidence="1">
        <name>Zn(2+)</name>
        <dbReference type="ChEBI" id="CHEBI:29105"/>
    </cofactor>
</comment>
<evidence type="ECO:0000256" key="3">
    <source>
        <dbReference type="ARBA" id="ARBA00022723"/>
    </source>
</evidence>
<proteinExistence type="inferred from homology"/>
<dbReference type="PROSITE" id="PS51747">
    <property type="entry name" value="CYT_DCMP_DEAMINASES_2"/>
    <property type="match status" value="1"/>
</dbReference>
<dbReference type="InterPro" id="IPR015517">
    <property type="entry name" value="dCMP_deaminase-rel"/>
</dbReference>
<dbReference type="SUPFAM" id="SSF53927">
    <property type="entry name" value="Cytidine deaminase-like"/>
    <property type="match status" value="1"/>
</dbReference>
<dbReference type="PROSITE" id="PS00903">
    <property type="entry name" value="CYT_DCMP_DEAMINASES_1"/>
    <property type="match status" value="1"/>
</dbReference>
<dbReference type="EMBL" id="CAKLBY020000109">
    <property type="protein sequence ID" value="CAK7927217.1"/>
    <property type="molecule type" value="Genomic_DNA"/>
</dbReference>
<evidence type="ECO:0000256" key="1">
    <source>
        <dbReference type="ARBA" id="ARBA00001947"/>
    </source>
</evidence>
<gene>
    <name evidence="10" type="ORF">PM001_LOCUS12367</name>
</gene>